<dbReference type="AlphaFoldDB" id="W1IW33"/>
<dbReference type="STRING" id="1427518.XSR1_230023"/>
<dbReference type="EMBL" id="CBXF010000081">
    <property type="protein sequence ID" value="CDL82712.1"/>
    <property type="molecule type" value="Genomic_DNA"/>
</dbReference>
<comment type="caution">
    <text evidence="1">The sequence shown here is derived from an EMBL/GenBank/DDBJ whole genome shotgun (WGS) entry which is preliminary data.</text>
</comment>
<organism evidence="1 2">
    <name type="scientific">Xenorhabdus szentirmaii DSM 16338</name>
    <dbReference type="NCBI Taxonomy" id="1427518"/>
    <lineage>
        <taxon>Bacteria</taxon>
        <taxon>Pseudomonadati</taxon>
        <taxon>Pseudomonadota</taxon>
        <taxon>Gammaproteobacteria</taxon>
        <taxon>Enterobacterales</taxon>
        <taxon>Morganellaceae</taxon>
        <taxon>Xenorhabdus</taxon>
    </lineage>
</organism>
<dbReference type="Proteomes" id="UP000019202">
    <property type="component" value="Unassembled WGS sequence"/>
</dbReference>
<reference evidence="1" key="1">
    <citation type="submission" date="2013-11" db="EMBL/GenBank/DDBJ databases">
        <title>Draft genome sequence and annotation of the entomopathogenic bacteria, Xenorhabdus cabanillasi strain JM26 and Xenorhabdus szentirmai strain DSM 16338.</title>
        <authorList>
            <person name="Gualtieri M."/>
            <person name="Ogier J.C."/>
            <person name="Pages S."/>
            <person name="Givaudan A."/>
            <person name="Gaudriault S."/>
        </authorList>
    </citation>
    <scope>NUCLEOTIDE SEQUENCE [LARGE SCALE GENOMIC DNA]</scope>
    <source>
        <strain evidence="1">DSM 16338</strain>
    </source>
</reference>
<name>W1IW33_9GAMM</name>
<keyword evidence="2" id="KW-1185">Reference proteome</keyword>
<evidence type="ECO:0000313" key="2">
    <source>
        <dbReference type="Proteomes" id="UP000019202"/>
    </source>
</evidence>
<sequence length="49" mass="5497">MRLVSFIKDGFNIIVGVSNPRVHFTTIRGIACYVDEKSQIFNVTSLPVN</sequence>
<accession>W1IW33</accession>
<protein>
    <submittedName>
        <fullName evidence="1">Uncharacterized protein</fullName>
    </submittedName>
</protein>
<evidence type="ECO:0000313" key="1">
    <source>
        <dbReference type="EMBL" id="CDL82712.1"/>
    </source>
</evidence>
<proteinExistence type="predicted"/>
<gene>
    <name evidence="1" type="ORF">XSR1_230023</name>
</gene>